<organism evidence="3 4">
    <name type="scientific">Wickerhamomyces anomalus (strain ATCC 58044 / CBS 1984 / NCYC 433 / NRRL Y-366-8)</name>
    <name type="common">Yeast</name>
    <name type="synonym">Hansenula anomala</name>
    <dbReference type="NCBI Taxonomy" id="683960"/>
    <lineage>
        <taxon>Eukaryota</taxon>
        <taxon>Fungi</taxon>
        <taxon>Dikarya</taxon>
        <taxon>Ascomycota</taxon>
        <taxon>Saccharomycotina</taxon>
        <taxon>Saccharomycetes</taxon>
        <taxon>Phaffomycetales</taxon>
        <taxon>Wickerhamomycetaceae</taxon>
        <taxon>Wickerhamomyces</taxon>
    </lineage>
</organism>
<evidence type="ECO:0000256" key="1">
    <source>
        <dbReference type="SAM" id="Coils"/>
    </source>
</evidence>
<dbReference type="GeneID" id="30201841"/>
<evidence type="ECO:0000256" key="2">
    <source>
        <dbReference type="SAM" id="MobiDB-lite"/>
    </source>
</evidence>
<feature type="compositionally biased region" description="Polar residues" evidence="2">
    <location>
        <begin position="241"/>
        <end position="250"/>
    </location>
</feature>
<feature type="region of interest" description="Disordered" evidence="2">
    <location>
        <begin position="232"/>
        <end position="277"/>
    </location>
</feature>
<proteinExistence type="predicted"/>
<sequence length="277" mass="31756">MSVSENYIPQSENLEHFNNIVDELRSITDENTQLKNNILTKVDLLIKQLNHGHVDNSDVIRKLNGFIAQFGGDEVAKSNNGTGDVMDEKTQLLEQNKKLKDILASKIKYNDDIEQLNKEYQEGIDQVMRDVRIRKFHSDHLRIENFKKIHGSIAQLQDEEFQTYLILINHQEILSKIGRAISDVLKNLNQDSRDELELQKLLTTLELYKSSCLNKNVAAVTTQRFKTLTKKFKNNGGKNNSMQNLSNGNGYINYIPPNKRDPAPSFDKESEWPPLGS</sequence>
<gene>
    <name evidence="3" type="ORF">WICANDRAFT_77701</name>
</gene>
<protein>
    <submittedName>
        <fullName evidence="3">Uncharacterized protein</fullName>
    </submittedName>
</protein>
<evidence type="ECO:0000313" key="3">
    <source>
        <dbReference type="EMBL" id="ODQ61046.1"/>
    </source>
</evidence>
<keyword evidence="4" id="KW-1185">Reference proteome</keyword>
<keyword evidence="1" id="KW-0175">Coiled coil</keyword>
<reference evidence="3 4" key="1">
    <citation type="journal article" date="2016" name="Proc. Natl. Acad. Sci. U.S.A.">
        <title>Comparative genomics of biotechnologically important yeasts.</title>
        <authorList>
            <person name="Riley R."/>
            <person name="Haridas S."/>
            <person name="Wolfe K.H."/>
            <person name="Lopes M.R."/>
            <person name="Hittinger C.T."/>
            <person name="Goeker M."/>
            <person name="Salamov A.A."/>
            <person name="Wisecaver J.H."/>
            <person name="Long T.M."/>
            <person name="Calvey C.H."/>
            <person name="Aerts A.L."/>
            <person name="Barry K.W."/>
            <person name="Choi C."/>
            <person name="Clum A."/>
            <person name="Coughlan A.Y."/>
            <person name="Deshpande S."/>
            <person name="Douglass A.P."/>
            <person name="Hanson S.J."/>
            <person name="Klenk H.-P."/>
            <person name="LaButti K.M."/>
            <person name="Lapidus A."/>
            <person name="Lindquist E.A."/>
            <person name="Lipzen A.M."/>
            <person name="Meier-Kolthoff J.P."/>
            <person name="Ohm R.A."/>
            <person name="Otillar R.P."/>
            <person name="Pangilinan J.L."/>
            <person name="Peng Y."/>
            <person name="Rokas A."/>
            <person name="Rosa C.A."/>
            <person name="Scheuner C."/>
            <person name="Sibirny A.A."/>
            <person name="Slot J.C."/>
            <person name="Stielow J.B."/>
            <person name="Sun H."/>
            <person name="Kurtzman C.P."/>
            <person name="Blackwell M."/>
            <person name="Grigoriev I.V."/>
            <person name="Jeffries T.W."/>
        </authorList>
    </citation>
    <scope>NUCLEOTIDE SEQUENCE [LARGE SCALE GENOMIC DNA]</scope>
    <source>
        <strain evidence="4">ATCC 58044 / CBS 1984 / NCYC 433 / NRRL Y-366-8</strain>
    </source>
</reference>
<name>A0A1E3P6J3_WICAA</name>
<evidence type="ECO:0000313" key="4">
    <source>
        <dbReference type="Proteomes" id="UP000094112"/>
    </source>
</evidence>
<dbReference type="EMBL" id="KV454209">
    <property type="protein sequence ID" value="ODQ61046.1"/>
    <property type="molecule type" value="Genomic_DNA"/>
</dbReference>
<feature type="compositionally biased region" description="Basic and acidic residues" evidence="2">
    <location>
        <begin position="258"/>
        <end position="271"/>
    </location>
</feature>
<accession>A0A1E3P6J3</accession>
<dbReference type="Proteomes" id="UP000094112">
    <property type="component" value="Unassembled WGS sequence"/>
</dbReference>
<feature type="coiled-coil region" evidence="1">
    <location>
        <begin position="99"/>
        <end position="130"/>
    </location>
</feature>
<dbReference type="RefSeq" id="XP_019040253.1">
    <property type="nucleotide sequence ID" value="XM_019184595.1"/>
</dbReference>
<dbReference type="AlphaFoldDB" id="A0A1E3P6J3"/>
<dbReference type="OrthoDB" id="4067912at2759"/>